<feature type="transmembrane region" description="Helical" evidence="14">
    <location>
        <begin position="935"/>
        <end position="957"/>
    </location>
</feature>
<dbReference type="PANTHER" id="PTHR23220">
    <property type="entry name" value="INTEGRIN ALPHA"/>
    <property type="match status" value="1"/>
</dbReference>
<keyword evidence="18" id="KW-1185">Reference proteome</keyword>
<feature type="repeat" description="FG-GAP" evidence="13">
    <location>
        <begin position="34"/>
        <end position="98"/>
    </location>
</feature>
<feature type="repeat" description="FG-GAP" evidence="13">
    <location>
        <begin position="191"/>
        <end position="243"/>
    </location>
</feature>
<dbReference type="Gene3D" id="2.130.10.130">
    <property type="entry name" value="Integrin alpha, N-terminal"/>
    <property type="match status" value="1"/>
</dbReference>
<evidence type="ECO:0000256" key="8">
    <source>
        <dbReference type="ARBA" id="ARBA00023037"/>
    </source>
</evidence>
<dbReference type="SUPFAM" id="SSF69318">
    <property type="entry name" value="Integrin alpha N-terminal domain"/>
    <property type="match status" value="1"/>
</dbReference>
<evidence type="ECO:0000259" key="15">
    <source>
        <dbReference type="Pfam" id="PF08441"/>
    </source>
</evidence>
<evidence type="ECO:0000256" key="3">
    <source>
        <dbReference type="ARBA" id="ARBA00022692"/>
    </source>
</evidence>
<keyword evidence="12" id="KW-0325">Glycoprotein</keyword>
<protein>
    <submittedName>
        <fullName evidence="17">Integrin subunit alpha 8</fullName>
    </submittedName>
</protein>
<comment type="similarity">
    <text evidence="2 14">Belongs to the integrin alpha chain family.</text>
</comment>
<evidence type="ECO:0000256" key="11">
    <source>
        <dbReference type="ARBA" id="ARBA00023170"/>
    </source>
</evidence>
<keyword evidence="8 14" id="KW-0401">Integrin</keyword>
<dbReference type="GeneTree" id="ENSGT00940000156737"/>
<dbReference type="InterPro" id="IPR018184">
    <property type="entry name" value="Integrin_alpha_C_CS"/>
</dbReference>
<dbReference type="InterPro" id="IPR013519">
    <property type="entry name" value="Int_alpha_beta-p"/>
</dbReference>
<evidence type="ECO:0000256" key="5">
    <source>
        <dbReference type="ARBA" id="ARBA00022737"/>
    </source>
</evidence>
<reference evidence="17" key="1">
    <citation type="submission" date="2025-08" db="UniProtKB">
        <authorList>
            <consortium name="Ensembl"/>
        </authorList>
    </citation>
    <scope>IDENTIFICATION</scope>
</reference>
<dbReference type="Pfam" id="PF08441">
    <property type="entry name" value="Integrin_A_Ig_1"/>
    <property type="match status" value="1"/>
</dbReference>
<dbReference type="InterPro" id="IPR028994">
    <property type="entry name" value="Integrin_alpha_N"/>
</dbReference>
<feature type="repeat" description="FG-GAP" evidence="13">
    <location>
        <begin position="120"/>
        <end position="186"/>
    </location>
</feature>
<evidence type="ECO:0000259" key="16">
    <source>
        <dbReference type="Pfam" id="PF20806"/>
    </source>
</evidence>
<dbReference type="GO" id="GO:0005178">
    <property type="term" value="F:integrin binding"/>
    <property type="evidence" value="ECO:0007669"/>
    <property type="project" value="TreeGrafter"/>
</dbReference>
<organism evidence="17 18">
    <name type="scientific">Salmo trutta</name>
    <name type="common">Brown trout</name>
    <dbReference type="NCBI Taxonomy" id="8032"/>
    <lineage>
        <taxon>Eukaryota</taxon>
        <taxon>Metazoa</taxon>
        <taxon>Chordata</taxon>
        <taxon>Craniata</taxon>
        <taxon>Vertebrata</taxon>
        <taxon>Euteleostomi</taxon>
        <taxon>Actinopterygii</taxon>
        <taxon>Neopterygii</taxon>
        <taxon>Teleostei</taxon>
        <taxon>Protacanthopterygii</taxon>
        <taxon>Salmoniformes</taxon>
        <taxon>Salmonidae</taxon>
        <taxon>Salmoninae</taxon>
        <taxon>Salmo</taxon>
    </lineage>
</organism>
<feature type="domain" description="Integrin alpha third immunoglobulin-like" evidence="16">
    <location>
        <begin position="715"/>
        <end position="924"/>
    </location>
</feature>
<dbReference type="GO" id="GO:0009897">
    <property type="term" value="C:external side of plasma membrane"/>
    <property type="evidence" value="ECO:0007669"/>
    <property type="project" value="TreeGrafter"/>
</dbReference>
<evidence type="ECO:0000256" key="7">
    <source>
        <dbReference type="ARBA" id="ARBA00022989"/>
    </source>
</evidence>
<dbReference type="GO" id="GO:0098609">
    <property type="term" value="P:cell-cell adhesion"/>
    <property type="evidence" value="ECO:0007669"/>
    <property type="project" value="TreeGrafter"/>
</dbReference>
<dbReference type="FunFam" id="2.60.40.1510:FF:000001">
    <property type="entry name" value="Integrin alpha V"/>
    <property type="match status" value="1"/>
</dbReference>
<reference evidence="17" key="2">
    <citation type="submission" date="2025-09" db="UniProtKB">
        <authorList>
            <consortium name="Ensembl"/>
        </authorList>
    </citation>
    <scope>IDENTIFICATION</scope>
</reference>
<evidence type="ECO:0000256" key="10">
    <source>
        <dbReference type="ARBA" id="ARBA00023157"/>
    </source>
</evidence>
<dbReference type="GO" id="GO:0033627">
    <property type="term" value="P:cell adhesion mediated by integrin"/>
    <property type="evidence" value="ECO:0007669"/>
    <property type="project" value="TreeGrafter"/>
</dbReference>
<feature type="repeat" description="FG-GAP" evidence="13">
    <location>
        <begin position="358"/>
        <end position="416"/>
    </location>
</feature>
<dbReference type="AlphaFoldDB" id="A0A674DNY2"/>
<evidence type="ECO:0000256" key="14">
    <source>
        <dbReference type="RuleBase" id="RU003762"/>
    </source>
</evidence>
<keyword evidence="7 14" id="KW-1133">Transmembrane helix</keyword>
<keyword evidence="4" id="KW-0732">Signal</keyword>
<evidence type="ECO:0000256" key="9">
    <source>
        <dbReference type="ARBA" id="ARBA00023136"/>
    </source>
</evidence>
<name>A0A674DNY2_SALTR</name>
<feature type="transmembrane region" description="Helical" evidence="14">
    <location>
        <begin position="12"/>
        <end position="30"/>
    </location>
</feature>
<dbReference type="Gene3D" id="2.60.40.1460">
    <property type="entry name" value="Integrin domains. Chain A, domain 2"/>
    <property type="match status" value="1"/>
</dbReference>
<dbReference type="PANTHER" id="PTHR23220:SF5">
    <property type="entry name" value="INTEGRIN ALPHA-8"/>
    <property type="match status" value="1"/>
</dbReference>
<dbReference type="InterPro" id="IPR013649">
    <property type="entry name" value="Integrin_alpha_Ig-like_1"/>
</dbReference>
<keyword evidence="5" id="KW-0677">Repeat</keyword>
<feature type="repeat" description="FG-GAP" evidence="13">
    <location>
        <begin position="292"/>
        <end position="357"/>
    </location>
</feature>
<dbReference type="Ensembl" id="ENSSTUT00000104588.1">
    <property type="protein sequence ID" value="ENSSTUP00000097393.1"/>
    <property type="gene ID" value="ENSSTUG00000043600.1"/>
</dbReference>
<keyword evidence="11 14" id="KW-0675">Receptor</keyword>
<evidence type="ECO:0000313" key="18">
    <source>
        <dbReference type="Proteomes" id="UP000472277"/>
    </source>
</evidence>
<comment type="subcellular location">
    <subcellularLocation>
        <location evidence="1 14">Membrane</location>
        <topology evidence="1 14">Single-pass type I membrane protein</topology>
    </subcellularLocation>
</comment>
<keyword evidence="9 14" id="KW-0472">Membrane</keyword>
<dbReference type="PROSITE" id="PS51470">
    <property type="entry name" value="FG_GAP"/>
    <property type="match status" value="5"/>
</dbReference>
<dbReference type="InterPro" id="IPR013517">
    <property type="entry name" value="FG-GAP"/>
</dbReference>
<evidence type="ECO:0000256" key="12">
    <source>
        <dbReference type="ARBA" id="ARBA00023180"/>
    </source>
</evidence>
<keyword evidence="10" id="KW-1015">Disulfide bond</keyword>
<dbReference type="GO" id="GO:0008305">
    <property type="term" value="C:integrin complex"/>
    <property type="evidence" value="ECO:0007669"/>
    <property type="project" value="InterPro"/>
</dbReference>
<dbReference type="InterPro" id="IPR032695">
    <property type="entry name" value="Integrin_dom_sf"/>
</dbReference>
<dbReference type="SMART" id="SM00191">
    <property type="entry name" value="Int_alpha"/>
    <property type="match status" value="3"/>
</dbReference>
<dbReference type="Gene3D" id="2.60.40.1510">
    <property type="entry name" value="ntegrin, alpha v. Chain A, domain 3"/>
    <property type="match status" value="1"/>
</dbReference>
<sequence length="986" mass="108832">RESGTMCAFGGMLCRVVSVLWLVLSVVSGFNLHAERPAVYGGPEGSYFGYSVDFYRPTPESSTLSVLVGAPKANTSQPGIIEGGAVYYCPYPPNPDPTKQRYSCTQIPFDNANNRMIKVNGTREPLEFKSHQWFGASVRTHKGKVVSYTCNACAPLYHWRTVKVNGEKDPVGTCYVAVQNFSAYAEYSPCRTNDPDPEGQGFCQAGFSVDFTKEGTLVVGGPGSFYWQGQVMTAGVAEILNGYSLKAVLRRVPGEKHTHAAADTHDDSYLGNTHTQFHLHTQTSVINSTNLTFIMNFTGEQMASYFGYSVAVTDLNGDGYDDVLVGAPLYMERERESKPKEVGRVYLYLQHSPLTFSEPLLLTGTHTFGRFGTAIAPLGDLNQDGYNDVAVGCPFGGEDRSGLVLIYNGQRDLTAHGLTLSQELYGAWASSSGLSGYGFTLRGDRDLDNNHYPGTLPCTLLIFSSFFRFTSLLPSSGEVVTQEGARPVVSVEAEMILTPRILNPDDRSCLLTESDTMVTCYCVIVNKLSVTWCLPPTPLSLCHSQGEDEFRDKLTPISLALNYSLAPPPSNLDLPPVLNRYSSTFLQEKAYILLDCGEDNECIPDLQLSASMDRTELVVGDDNLVLLTINAVNKGEGAYETELHTLLPPEADYIGVERRIESLSRLNCEYRMVNDSRLVVCDLGNPMVAGTEVSVGLRFAVQRLDDAGPHIDFDLQIHRVCHPSQVVLPFPHWEPKEKPVKEDDVGPQVTHIYELHNSGPSSIREAELQVGWPSRFRDEHLLYALEVLTEGPISCRSNTSLNLLGLQTSSVQDTPELLGFLRNRSSPHRYRRATSAAQPYSSKTLNCSNIICLRVLCVVGRLDRGQSAVVKIRSRLWAHTFLQRRNDPYLLNSTVSFRVTALPYRLQPSSLPQHTTSMGTLVLWGTPDVAFAVPLWVIILAILLGLLVLAMLTLAMWKCGFFDRARLPAEDVSDREQLTSDQLADA</sequence>
<proteinExistence type="inferred from homology"/>
<dbReference type="PRINTS" id="PR01185">
    <property type="entry name" value="INTEGRINA"/>
</dbReference>
<dbReference type="InterPro" id="IPR000413">
    <property type="entry name" value="Integrin_alpha"/>
</dbReference>
<comment type="caution">
    <text evidence="14">Lacks conserved residue(s) required for the propagation of feature annotation.</text>
</comment>
<dbReference type="PROSITE" id="PS00242">
    <property type="entry name" value="INTEGRIN_ALPHA"/>
    <property type="match status" value="1"/>
</dbReference>
<dbReference type="Gene3D" id="2.60.40.1530">
    <property type="entry name" value="ntegrin, alpha v. Chain A, domain 4"/>
    <property type="match status" value="1"/>
</dbReference>
<dbReference type="Gene3D" id="1.20.5.930">
    <property type="entry name" value="Bicelle-embedded integrin alpha(iib) transmembrane segment"/>
    <property type="match status" value="1"/>
</dbReference>
<gene>
    <name evidence="17" type="primary">ITGA8</name>
    <name evidence="17" type="synonym">itga8</name>
</gene>
<dbReference type="Pfam" id="PF01839">
    <property type="entry name" value="FG-GAP"/>
    <property type="match status" value="2"/>
</dbReference>
<dbReference type="InterPro" id="IPR048286">
    <property type="entry name" value="Integrin_alpha_Ig-like_3"/>
</dbReference>
<dbReference type="FunFam" id="1.20.5.930:FF:000001">
    <property type="entry name" value="Integrin subunit alpha V"/>
    <property type="match status" value="1"/>
</dbReference>
<evidence type="ECO:0000256" key="13">
    <source>
        <dbReference type="PROSITE-ProRule" id="PRU00803"/>
    </source>
</evidence>
<evidence type="ECO:0000256" key="4">
    <source>
        <dbReference type="ARBA" id="ARBA00022729"/>
    </source>
</evidence>
<dbReference type="SUPFAM" id="SSF69179">
    <property type="entry name" value="Integrin domains"/>
    <property type="match status" value="3"/>
</dbReference>
<dbReference type="Pfam" id="PF20806">
    <property type="entry name" value="Integrin_A_Ig_3"/>
    <property type="match status" value="1"/>
</dbReference>
<feature type="domain" description="Integrin alpha first immunoglubulin-like" evidence="15">
    <location>
        <begin position="548"/>
        <end position="595"/>
    </location>
</feature>
<evidence type="ECO:0000256" key="6">
    <source>
        <dbReference type="ARBA" id="ARBA00022889"/>
    </source>
</evidence>
<dbReference type="GO" id="GO:0007160">
    <property type="term" value="P:cell-matrix adhesion"/>
    <property type="evidence" value="ECO:0007669"/>
    <property type="project" value="TreeGrafter"/>
</dbReference>
<evidence type="ECO:0000256" key="1">
    <source>
        <dbReference type="ARBA" id="ARBA00004479"/>
    </source>
</evidence>
<accession>A0A674DNY2</accession>
<keyword evidence="3 14" id="KW-0812">Transmembrane</keyword>
<keyword evidence="6 14" id="KW-0130">Cell adhesion</keyword>
<dbReference type="Proteomes" id="UP000472277">
    <property type="component" value="Chromosome 37"/>
</dbReference>
<dbReference type="GO" id="GO:0007229">
    <property type="term" value="P:integrin-mediated signaling pathway"/>
    <property type="evidence" value="ECO:0007669"/>
    <property type="project" value="UniProtKB-KW"/>
</dbReference>
<evidence type="ECO:0000313" key="17">
    <source>
        <dbReference type="Ensembl" id="ENSSTUP00000097393.1"/>
    </source>
</evidence>
<evidence type="ECO:0000256" key="2">
    <source>
        <dbReference type="ARBA" id="ARBA00008054"/>
    </source>
</evidence>